<name>A0A1A7YN62_9TELE</name>
<protein>
    <submittedName>
        <fullName evidence="1">Uncharacterized protein</fullName>
    </submittedName>
</protein>
<proteinExistence type="predicted"/>
<accession>A0A1A7YN62</accession>
<feature type="non-terminal residue" evidence="1">
    <location>
        <position position="66"/>
    </location>
</feature>
<reference evidence="1" key="1">
    <citation type="submission" date="2016-05" db="EMBL/GenBank/DDBJ databases">
        <authorList>
            <person name="Lavstsen T."/>
            <person name="Jespersen J.S."/>
        </authorList>
    </citation>
    <scope>NUCLEOTIDE SEQUENCE</scope>
    <source>
        <tissue evidence="1">Brain</tissue>
    </source>
</reference>
<evidence type="ECO:0000313" key="1">
    <source>
        <dbReference type="EMBL" id="SBP31350.1"/>
    </source>
</evidence>
<sequence length="66" mass="7457">TDSHTLQSESADGGVAMEKFMTVKRKEAEKKKEASSECDNSRQKKTRKYDEAYISLGFIVVVYYSG</sequence>
<dbReference type="EMBL" id="HADX01009118">
    <property type="protein sequence ID" value="SBP31350.1"/>
    <property type="molecule type" value="Transcribed_RNA"/>
</dbReference>
<reference evidence="1" key="2">
    <citation type="submission" date="2016-06" db="EMBL/GenBank/DDBJ databases">
        <title>The genome of a short-lived fish provides insights into sex chromosome evolution and the genetic control of aging.</title>
        <authorList>
            <person name="Reichwald K."/>
            <person name="Felder M."/>
            <person name="Petzold A."/>
            <person name="Koch P."/>
            <person name="Groth M."/>
            <person name="Platzer M."/>
        </authorList>
    </citation>
    <scope>NUCLEOTIDE SEQUENCE</scope>
    <source>
        <tissue evidence="1">Brain</tissue>
    </source>
</reference>
<dbReference type="AlphaFoldDB" id="A0A1A7YN62"/>
<organism evidence="1">
    <name type="scientific">Iconisemion striatum</name>
    <dbReference type="NCBI Taxonomy" id="60296"/>
    <lineage>
        <taxon>Eukaryota</taxon>
        <taxon>Metazoa</taxon>
        <taxon>Chordata</taxon>
        <taxon>Craniata</taxon>
        <taxon>Vertebrata</taxon>
        <taxon>Euteleostomi</taxon>
        <taxon>Actinopterygii</taxon>
        <taxon>Neopterygii</taxon>
        <taxon>Teleostei</taxon>
        <taxon>Neoteleostei</taxon>
        <taxon>Acanthomorphata</taxon>
        <taxon>Ovalentaria</taxon>
        <taxon>Atherinomorphae</taxon>
        <taxon>Cyprinodontiformes</taxon>
        <taxon>Nothobranchiidae</taxon>
        <taxon>Iconisemion</taxon>
    </lineage>
</organism>
<feature type="non-terminal residue" evidence="1">
    <location>
        <position position="1"/>
    </location>
</feature>
<gene>
    <name evidence="1" type="primary">KRBA2</name>
</gene>